<feature type="transmembrane region" description="Helical" evidence="1">
    <location>
        <begin position="6"/>
        <end position="35"/>
    </location>
</feature>
<evidence type="ECO:0000313" key="3">
    <source>
        <dbReference type="Proteomes" id="UP001292084"/>
    </source>
</evidence>
<evidence type="ECO:0000256" key="1">
    <source>
        <dbReference type="SAM" id="Phobius"/>
    </source>
</evidence>
<dbReference type="EMBL" id="JAXQNN010000004">
    <property type="protein sequence ID" value="MDZ5713106.1"/>
    <property type="molecule type" value="Genomic_DNA"/>
</dbReference>
<dbReference type="Proteomes" id="UP001292084">
    <property type="component" value="Unassembled WGS sequence"/>
</dbReference>
<keyword evidence="1" id="KW-0472">Membrane</keyword>
<keyword evidence="3" id="KW-1185">Reference proteome</keyword>
<proteinExistence type="predicted"/>
<gene>
    <name evidence="2" type="ORF">UFB30_12785</name>
</gene>
<comment type="caution">
    <text evidence="2">The sequence shown here is derived from an EMBL/GenBank/DDBJ whole genome shotgun (WGS) entry which is preliminary data.</text>
</comment>
<feature type="transmembrane region" description="Helical" evidence="1">
    <location>
        <begin position="47"/>
        <end position="63"/>
    </location>
</feature>
<feature type="transmembrane region" description="Helical" evidence="1">
    <location>
        <begin position="69"/>
        <end position="87"/>
    </location>
</feature>
<name>A0ABU5KPB5_9BACL</name>
<keyword evidence="1" id="KW-0812">Transmembrane</keyword>
<dbReference type="RefSeq" id="WP_322422075.1">
    <property type="nucleotide sequence ID" value="NZ_JAXQNN010000004.1"/>
</dbReference>
<keyword evidence="1" id="KW-1133">Transmembrane helix</keyword>
<sequence>MHKIRIGFIVILIPILVIEPAISAAVLYILPLIILLSMNAAITRDRIQMLNMAILISLLYLIGVSAESYIIRLIAIIFILFTMRIITYQNGG</sequence>
<evidence type="ECO:0000313" key="2">
    <source>
        <dbReference type="EMBL" id="MDZ5713106.1"/>
    </source>
</evidence>
<reference evidence="2 3" key="1">
    <citation type="submission" date="2023-12" db="EMBL/GenBank/DDBJ databases">
        <title>Jeotgalibacillus haloalkaliphilus sp. nov., a novel salt-tolerant bacteria, isolated from the estuary of the Fenhe River into the Yellow River.</title>
        <authorList>
            <person name="Li Y."/>
        </authorList>
    </citation>
    <scope>NUCLEOTIDE SEQUENCE [LARGE SCALE GENOMIC DNA]</scope>
    <source>
        <strain evidence="2 3">HH7-29</strain>
    </source>
</reference>
<protein>
    <submittedName>
        <fullName evidence="2">Uncharacterized protein</fullName>
    </submittedName>
</protein>
<accession>A0ABU5KPB5</accession>
<organism evidence="2 3">
    <name type="scientific">Jeotgalibacillus haloalkalitolerans</name>
    <dbReference type="NCBI Taxonomy" id="3104292"/>
    <lineage>
        <taxon>Bacteria</taxon>
        <taxon>Bacillati</taxon>
        <taxon>Bacillota</taxon>
        <taxon>Bacilli</taxon>
        <taxon>Bacillales</taxon>
        <taxon>Caryophanaceae</taxon>
        <taxon>Jeotgalibacillus</taxon>
    </lineage>
</organism>